<organism evidence="2 3">
    <name type="scientific">Coraliomargarita sinensis</name>
    <dbReference type="NCBI Taxonomy" id="2174842"/>
    <lineage>
        <taxon>Bacteria</taxon>
        <taxon>Pseudomonadati</taxon>
        <taxon>Verrucomicrobiota</taxon>
        <taxon>Opitutia</taxon>
        <taxon>Puniceicoccales</taxon>
        <taxon>Coraliomargaritaceae</taxon>
        <taxon>Coraliomargarita</taxon>
    </lineage>
</organism>
<sequence length="61" mass="7161">MISVQRPEARGRKPEDRNSQQSGIKKQEFNPHHSTFLLALSERPLMTANDTLMEKPVHYKW</sequence>
<feature type="region of interest" description="Disordered" evidence="1">
    <location>
        <begin position="1"/>
        <end position="32"/>
    </location>
</feature>
<proteinExistence type="predicted"/>
<reference evidence="2 3" key="1">
    <citation type="submission" date="2018-05" db="EMBL/GenBank/DDBJ databases">
        <title>Coraliomargarita sinensis sp. nov., isolated from a marine solar saltern.</title>
        <authorList>
            <person name="Zhou L.Y."/>
        </authorList>
    </citation>
    <scope>NUCLEOTIDE SEQUENCE [LARGE SCALE GENOMIC DNA]</scope>
    <source>
        <strain evidence="2 3">WN38</strain>
    </source>
</reference>
<evidence type="ECO:0000313" key="2">
    <source>
        <dbReference type="EMBL" id="PXA03695.1"/>
    </source>
</evidence>
<dbReference type="InParanoid" id="A0A317ZE73"/>
<evidence type="ECO:0000313" key="3">
    <source>
        <dbReference type="Proteomes" id="UP000247099"/>
    </source>
</evidence>
<feature type="compositionally biased region" description="Basic and acidic residues" evidence="1">
    <location>
        <begin position="7"/>
        <end position="18"/>
    </location>
</feature>
<name>A0A317ZE73_9BACT</name>
<gene>
    <name evidence="2" type="ORF">DDZ13_10390</name>
</gene>
<evidence type="ECO:0000256" key="1">
    <source>
        <dbReference type="SAM" id="MobiDB-lite"/>
    </source>
</evidence>
<dbReference type="AlphaFoldDB" id="A0A317ZE73"/>
<dbReference type="Proteomes" id="UP000247099">
    <property type="component" value="Unassembled WGS sequence"/>
</dbReference>
<dbReference type="EMBL" id="QHJQ01000007">
    <property type="protein sequence ID" value="PXA03695.1"/>
    <property type="molecule type" value="Genomic_DNA"/>
</dbReference>
<keyword evidence="3" id="KW-1185">Reference proteome</keyword>
<accession>A0A317ZE73</accession>
<protein>
    <submittedName>
        <fullName evidence="2">Uncharacterized protein</fullName>
    </submittedName>
</protein>
<comment type="caution">
    <text evidence="2">The sequence shown here is derived from an EMBL/GenBank/DDBJ whole genome shotgun (WGS) entry which is preliminary data.</text>
</comment>